<dbReference type="PROSITE" id="PS00077">
    <property type="entry name" value="COX1_CUB"/>
    <property type="match status" value="1"/>
</dbReference>
<feature type="transmembrane region" description="Helical" evidence="18">
    <location>
        <begin position="303"/>
        <end position="323"/>
    </location>
</feature>
<evidence type="ECO:0000256" key="3">
    <source>
        <dbReference type="ARBA" id="ARBA00009578"/>
    </source>
</evidence>
<keyword evidence="4 17" id="KW-0813">Transport</keyword>
<evidence type="ECO:0000256" key="6">
    <source>
        <dbReference type="ARBA" id="ARBA00022617"/>
    </source>
</evidence>
<comment type="function">
    <text evidence="18">Cytochrome c oxidase is the component of the respiratory chain that catalyzes the reduction of oxygen to water. Subunits 1-3 form the functional core of the enzyme complex. CO I is the catalytic subunit of the enzyme. Electrons originating in cytochrome c are transferred via the copper A center of subunit 2 and heme A of subunit 1 to the bimetallic center formed by heme A3 and copper B.</text>
</comment>
<dbReference type="EMBL" id="JAGILA010000007">
    <property type="protein sequence ID" value="MBP2237945.1"/>
    <property type="molecule type" value="Genomic_DNA"/>
</dbReference>
<evidence type="ECO:0000256" key="8">
    <source>
        <dbReference type="ARBA" id="ARBA00022692"/>
    </source>
</evidence>
<dbReference type="PANTHER" id="PTHR10422">
    <property type="entry name" value="CYTOCHROME C OXIDASE SUBUNIT 1"/>
    <property type="match status" value="1"/>
</dbReference>
<feature type="transmembrane region" description="Helical" evidence="18">
    <location>
        <begin position="404"/>
        <end position="430"/>
    </location>
</feature>
<dbReference type="CDD" id="cd01662">
    <property type="entry name" value="Ubiquinol_Oxidase_I"/>
    <property type="match status" value="1"/>
</dbReference>
<feature type="transmembrane region" description="Helical" evidence="18">
    <location>
        <begin position="442"/>
        <end position="464"/>
    </location>
</feature>
<dbReference type="PANTHER" id="PTHR10422:SF35">
    <property type="entry name" value="CYTOCHROME BO(3) UBIQUINOL OXIDASE SUBUNIT 1"/>
    <property type="match status" value="1"/>
</dbReference>
<feature type="transmembrane region" description="Helical" evidence="18">
    <location>
        <begin position="277"/>
        <end position="296"/>
    </location>
</feature>
<reference evidence="20 21" key="1">
    <citation type="submission" date="2021-03" db="EMBL/GenBank/DDBJ databases">
        <title>Genomic Encyclopedia of Type Strains, Phase IV (KMG-IV): sequencing the most valuable type-strain genomes for metagenomic binning, comparative biology and taxonomic classification.</title>
        <authorList>
            <person name="Goeker M."/>
        </authorList>
    </citation>
    <scope>NUCLEOTIDE SEQUENCE [LARGE SCALE GENOMIC DNA]</scope>
    <source>
        <strain evidence="20 21">DSM 13372</strain>
    </source>
</reference>
<dbReference type="InterPro" id="IPR036927">
    <property type="entry name" value="Cyt_c_oxase-like_su1_sf"/>
</dbReference>
<dbReference type="InterPro" id="IPR023616">
    <property type="entry name" value="Cyt_c_oxase-like_su1_dom"/>
</dbReference>
<evidence type="ECO:0000256" key="1">
    <source>
        <dbReference type="ARBA" id="ARBA00004651"/>
    </source>
</evidence>
<organism evidence="20 21">
    <name type="scientific">Sinorhizobium kostiense</name>
    <dbReference type="NCBI Taxonomy" id="76747"/>
    <lineage>
        <taxon>Bacteria</taxon>
        <taxon>Pseudomonadati</taxon>
        <taxon>Pseudomonadota</taxon>
        <taxon>Alphaproteobacteria</taxon>
        <taxon>Hyphomicrobiales</taxon>
        <taxon>Rhizobiaceae</taxon>
        <taxon>Sinorhizobium/Ensifer group</taxon>
        <taxon>Sinorhizobium</taxon>
    </lineage>
</organism>
<feature type="transmembrane region" description="Helical" evidence="18">
    <location>
        <begin position="371"/>
        <end position="392"/>
    </location>
</feature>
<feature type="transmembrane region" description="Helical" evidence="18">
    <location>
        <begin position="217"/>
        <end position="245"/>
    </location>
</feature>
<proteinExistence type="inferred from homology"/>
<comment type="subcellular location">
    <subcellularLocation>
        <location evidence="1 18">Cell membrane</location>
        <topology evidence="1 18">Multi-pass membrane protein</topology>
    </subcellularLocation>
</comment>
<feature type="domain" description="Cytochrome oxidase subunit I profile" evidence="19">
    <location>
        <begin position="26"/>
        <end position="547"/>
    </location>
</feature>
<evidence type="ECO:0000256" key="13">
    <source>
        <dbReference type="ARBA" id="ARBA00023004"/>
    </source>
</evidence>
<feature type="transmembrane region" description="Helical" evidence="18">
    <location>
        <begin position="335"/>
        <end position="359"/>
    </location>
</feature>
<feature type="transmembrane region" description="Helical" evidence="18">
    <location>
        <begin position="593"/>
        <end position="611"/>
    </location>
</feature>
<feature type="transmembrane region" description="Helical" evidence="18">
    <location>
        <begin position="92"/>
        <end position="116"/>
    </location>
</feature>
<evidence type="ECO:0000256" key="16">
    <source>
        <dbReference type="ARBA" id="ARBA00047816"/>
    </source>
</evidence>
<dbReference type="PRINTS" id="PR01165">
    <property type="entry name" value="CYCOXIDASEI"/>
</dbReference>
<evidence type="ECO:0000256" key="15">
    <source>
        <dbReference type="ARBA" id="ARBA00023136"/>
    </source>
</evidence>
<evidence type="ECO:0000256" key="5">
    <source>
        <dbReference type="ARBA" id="ARBA00022475"/>
    </source>
</evidence>
<feature type="transmembrane region" description="Helical" evidence="18">
    <location>
        <begin position="136"/>
        <end position="156"/>
    </location>
</feature>
<evidence type="ECO:0000256" key="4">
    <source>
        <dbReference type="ARBA" id="ARBA00022448"/>
    </source>
</evidence>
<evidence type="ECO:0000256" key="2">
    <source>
        <dbReference type="ARBA" id="ARBA00004673"/>
    </source>
</evidence>
<keyword evidence="15 18" id="KW-0472">Membrane</keyword>
<dbReference type="NCBIfam" id="TIGR02891">
    <property type="entry name" value="CtaD_CoxA"/>
    <property type="match status" value="1"/>
</dbReference>
<dbReference type="InterPro" id="IPR000883">
    <property type="entry name" value="Cyt_C_Oxase_1"/>
</dbReference>
<evidence type="ECO:0000256" key="9">
    <source>
        <dbReference type="ARBA" id="ARBA00022723"/>
    </source>
</evidence>
<evidence type="ECO:0000256" key="17">
    <source>
        <dbReference type="RuleBase" id="RU000370"/>
    </source>
</evidence>
<keyword evidence="6 17" id="KW-0349">Heme</keyword>
<evidence type="ECO:0000313" key="21">
    <source>
        <dbReference type="Proteomes" id="UP000730739"/>
    </source>
</evidence>
<dbReference type="InterPro" id="IPR023615">
    <property type="entry name" value="Cyt_c_Oxase_su1_BS"/>
</dbReference>
<comment type="catalytic activity">
    <reaction evidence="16 18">
        <text>4 Fe(II)-[cytochrome c] + O2 + 8 H(+)(in) = 4 Fe(III)-[cytochrome c] + 2 H2O + 4 H(+)(out)</text>
        <dbReference type="Rhea" id="RHEA:11436"/>
        <dbReference type="Rhea" id="RHEA-COMP:10350"/>
        <dbReference type="Rhea" id="RHEA-COMP:14399"/>
        <dbReference type="ChEBI" id="CHEBI:15377"/>
        <dbReference type="ChEBI" id="CHEBI:15378"/>
        <dbReference type="ChEBI" id="CHEBI:15379"/>
        <dbReference type="ChEBI" id="CHEBI:29033"/>
        <dbReference type="ChEBI" id="CHEBI:29034"/>
        <dbReference type="EC" id="7.1.1.9"/>
    </reaction>
</comment>
<evidence type="ECO:0000313" key="20">
    <source>
        <dbReference type="EMBL" id="MBP2237945.1"/>
    </source>
</evidence>
<feature type="transmembrane region" description="Helical" evidence="18">
    <location>
        <begin position="617"/>
        <end position="633"/>
    </location>
</feature>
<keyword evidence="8 17" id="KW-0812">Transmembrane</keyword>
<keyword evidence="13 18" id="KW-0408">Iron</keyword>
<dbReference type="Pfam" id="PF00115">
    <property type="entry name" value="COX1"/>
    <property type="match status" value="1"/>
</dbReference>
<keyword evidence="10" id="KW-1278">Translocase</keyword>
<keyword evidence="11 17" id="KW-0249">Electron transport</keyword>
<evidence type="ECO:0000256" key="11">
    <source>
        <dbReference type="ARBA" id="ARBA00022982"/>
    </source>
</evidence>
<comment type="pathway">
    <text evidence="2 18">Energy metabolism; oxidative phosphorylation.</text>
</comment>
<dbReference type="SUPFAM" id="SSF81442">
    <property type="entry name" value="Cytochrome c oxidase subunit I-like"/>
    <property type="match status" value="1"/>
</dbReference>
<keyword evidence="12 18" id="KW-1133">Transmembrane helix</keyword>
<protein>
    <recommendedName>
        <fullName evidence="18">Cytochrome c oxidase subunit 1</fullName>
        <ecNumber evidence="18">7.1.1.9</ecNumber>
    </recommendedName>
</protein>
<dbReference type="RefSeq" id="WP_209604559.1">
    <property type="nucleotide sequence ID" value="NZ_JAGILA010000007.1"/>
</dbReference>
<evidence type="ECO:0000256" key="12">
    <source>
        <dbReference type="ARBA" id="ARBA00022989"/>
    </source>
</evidence>
<keyword evidence="14 18" id="KW-0186">Copper</keyword>
<feature type="transmembrane region" description="Helical" evidence="18">
    <location>
        <begin position="484"/>
        <end position="505"/>
    </location>
</feature>
<keyword evidence="21" id="KW-1185">Reference proteome</keyword>
<evidence type="ECO:0000256" key="10">
    <source>
        <dbReference type="ARBA" id="ARBA00022967"/>
    </source>
</evidence>
<name>A0ABS4R6K3_9HYPH</name>
<comment type="similarity">
    <text evidence="3 17">Belongs to the heme-copper respiratory oxidase family.</text>
</comment>
<dbReference type="Proteomes" id="UP000730739">
    <property type="component" value="Unassembled WGS sequence"/>
</dbReference>
<evidence type="ECO:0000256" key="14">
    <source>
        <dbReference type="ARBA" id="ARBA00023008"/>
    </source>
</evidence>
<gene>
    <name evidence="20" type="ORF">J2Z31_004472</name>
</gene>
<keyword evidence="7 17" id="KW-0679">Respiratory chain</keyword>
<dbReference type="Gene3D" id="1.20.210.10">
    <property type="entry name" value="Cytochrome c oxidase-like, subunit I domain"/>
    <property type="match status" value="1"/>
</dbReference>
<accession>A0ABS4R6K3</accession>
<feature type="transmembrane region" description="Helical" evidence="18">
    <location>
        <begin position="179"/>
        <end position="205"/>
    </location>
</feature>
<keyword evidence="9 18" id="KW-0479">Metal-binding</keyword>
<sequence>MSETALRPHENKETLDTDVTDGELPARLAATWGTAGGLIGALSTVDHKLIGRRYIVTGFFFLVLGGLAAVAMRLQLARPENSLIGPDLYNQIFTMHGTTMMFLFGVPIGEAIAVYLVPLMVGTRNIAFPRLNAFSYYVYLFGGLMIWIAFALNVGADNGWFSYVPLAGPEFSPGKRADFWAQMVTFTEVAALAVAVEIVVTVLKLRAPGMTLDRIPLFVWAMFVNAFLIIFAMPAVMLASSLLILDRLLDTHFFNQAEGGDPLLWQHLFWFFGHPEVYIIFLPGTAFVSAIIATFARRPVFGYPAIVLSLIATGFLSFGLWVHHMFTTGLPQLGATFFTASSMMIAIPTGIQIFCWIATLWDGRPVYRTPLLFVLGFFFIFVAGGLSGIMLASVPIDTQVHDTYFVVAHFHYVLIGGAVFPLLGAIYYWFPKFTGRMMSERLGRWHFWLAIIGFNVAFFPMHLAGLRGMPRRVYTYPAEMGWDGLNLVSTLGATLFVASFLLFLFNVAASLRDGEIAGDNPWDASSLEWATASPPPPHNFDRIPFVTSREPLWAERQALPVVSGLAVDKREVVITTATRALPDLKESSPDPTIWPFVSAIAVGAVFIGSIFTPWAVAWGAPLAAFVIIAWFWPKSIEEDK</sequence>
<evidence type="ECO:0000256" key="18">
    <source>
        <dbReference type="RuleBase" id="RU363061"/>
    </source>
</evidence>
<evidence type="ECO:0000259" key="19">
    <source>
        <dbReference type="PROSITE" id="PS50855"/>
    </source>
</evidence>
<keyword evidence="5 18" id="KW-1003">Cell membrane</keyword>
<dbReference type="EC" id="7.1.1.9" evidence="18"/>
<comment type="caution">
    <text evidence="20">The sequence shown here is derived from an EMBL/GenBank/DDBJ whole genome shotgun (WGS) entry which is preliminary data.</text>
</comment>
<feature type="transmembrane region" description="Helical" evidence="18">
    <location>
        <begin position="54"/>
        <end position="72"/>
    </location>
</feature>
<evidence type="ECO:0000256" key="7">
    <source>
        <dbReference type="ARBA" id="ARBA00022660"/>
    </source>
</evidence>
<dbReference type="InterPro" id="IPR014241">
    <property type="entry name" value="Cyt_c_oxidase_su1_bac"/>
</dbReference>
<dbReference type="PROSITE" id="PS50855">
    <property type="entry name" value="COX1"/>
    <property type="match status" value="1"/>
</dbReference>